<organism evidence="2 3">
    <name type="scientific">Chromobacterium phragmitis</name>
    <dbReference type="NCBI Taxonomy" id="2202141"/>
    <lineage>
        <taxon>Bacteria</taxon>
        <taxon>Pseudomonadati</taxon>
        <taxon>Pseudomonadota</taxon>
        <taxon>Betaproteobacteria</taxon>
        <taxon>Neisseriales</taxon>
        <taxon>Chromobacteriaceae</taxon>
        <taxon>Chromobacterium</taxon>
    </lineage>
</organism>
<evidence type="ECO:0008006" key="4">
    <source>
        <dbReference type="Google" id="ProtNLM"/>
    </source>
</evidence>
<proteinExistence type="predicted"/>
<dbReference type="RefSeq" id="WP_347935218.1">
    <property type="nucleotide sequence ID" value="NZ_CP158160.1"/>
</dbReference>
<keyword evidence="1" id="KW-0812">Transmembrane</keyword>
<evidence type="ECO:0000313" key="2">
    <source>
        <dbReference type="EMBL" id="MEO9387012.1"/>
    </source>
</evidence>
<keyword evidence="1" id="KW-1133">Transmembrane helix</keyword>
<dbReference type="EMBL" id="JBDXMI010000001">
    <property type="protein sequence ID" value="MEO9387012.1"/>
    <property type="molecule type" value="Genomic_DNA"/>
</dbReference>
<sequence length="426" mass="46985">MSRVLPGNLVIEVQWEGLLGLSKEADEIRELAGRRGAKHFLALQNALGTRVVGLASLPGNVRKSEFFALAGLLREITDDQNVVFLHGDPADNSKVVFLSIHDGKPEDDRVLPRSAAIDAAIQFIQEVGAGVTILGDIDDERIQVTRYVNLADITTTLTDEEKRDYKFKQLPSRSWFGIALLFAVMGGTLGGVWWWSDASEKEAQARIAEAEAAKPDPVVEYRAQLKKALDQEPLNHGVQYARSVQRLIQALPSEAGGWKVDRLLCKDQACILVWKRGAGGTFETLLKERQVSQFQDMDTASESLTIPESQARQVVPIPQDQFYLKGGVRMQILVDAGKQIEQGKEMMSVSLSKLQPLIAEPPALKNRRGAIELVSKGDWSLKGHLAFIDSIAGLLERAGNMSLTEVTVVINEKSPEFSAQGRFYVK</sequence>
<dbReference type="Proteomes" id="UP001462502">
    <property type="component" value="Unassembled WGS sequence"/>
</dbReference>
<name>A0ABV0J1Y9_9NEIS</name>
<keyword evidence="3" id="KW-1185">Reference proteome</keyword>
<evidence type="ECO:0000313" key="3">
    <source>
        <dbReference type="Proteomes" id="UP001462502"/>
    </source>
</evidence>
<reference evidence="2 3" key="1">
    <citation type="submission" date="2024-05" db="EMBL/GenBank/DDBJ databases">
        <authorList>
            <person name="De Oliveira J.P."/>
            <person name="Noriler S.A."/>
            <person name="De Oliveira A.G."/>
            <person name="Sipoli D.S."/>
        </authorList>
    </citation>
    <scope>NUCLEOTIDE SEQUENCE [LARGE SCALE GENOMIC DNA]</scope>
    <source>
        <strain evidence="2 3">LABIM192</strain>
    </source>
</reference>
<protein>
    <recommendedName>
        <fullName evidence="4">Type 4b pilus protein PilO2</fullName>
    </recommendedName>
</protein>
<comment type="caution">
    <text evidence="2">The sequence shown here is derived from an EMBL/GenBank/DDBJ whole genome shotgun (WGS) entry which is preliminary data.</text>
</comment>
<gene>
    <name evidence="2" type="ORF">ABI908_23245</name>
</gene>
<evidence type="ECO:0000256" key="1">
    <source>
        <dbReference type="SAM" id="Phobius"/>
    </source>
</evidence>
<feature type="transmembrane region" description="Helical" evidence="1">
    <location>
        <begin position="175"/>
        <end position="195"/>
    </location>
</feature>
<accession>A0ABV0J1Y9</accession>
<keyword evidence="1" id="KW-0472">Membrane</keyword>